<feature type="region of interest" description="Disordered" evidence="1">
    <location>
        <begin position="113"/>
        <end position="146"/>
    </location>
</feature>
<reference evidence="3 4" key="1">
    <citation type="submission" date="2017-05" db="EMBL/GenBank/DDBJ databases">
        <authorList>
            <person name="Varghese N."/>
            <person name="Submissions S."/>
        </authorList>
    </citation>
    <scope>NUCLEOTIDE SEQUENCE [LARGE SCALE GENOMIC DNA]</scope>
    <source>
        <strain evidence="3 4">DSM 25457</strain>
    </source>
</reference>
<dbReference type="Proteomes" id="UP001158067">
    <property type="component" value="Unassembled WGS sequence"/>
</dbReference>
<dbReference type="EMBL" id="FXUG01000010">
    <property type="protein sequence ID" value="SMP67277.1"/>
    <property type="molecule type" value="Genomic_DNA"/>
</dbReference>
<keyword evidence="2" id="KW-1133">Transmembrane helix</keyword>
<accession>A0ABY1QCI1</accession>
<gene>
    <name evidence="3" type="ORF">SAMN06265222_110134</name>
</gene>
<evidence type="ECO:0000313" key="4">
    <source>
        <dbReference type="Proteomes" id="UP001158067"/>
    </source>
</evidence>
<name>A0ABY1QCI1_9BACT</name>
<proteinExistence type="predicted"/>
<keyword evidence="2" id="KW-0812">Transmembrane</keyword>
<feature type="compositionally biased region" description="Polar residues" evidence="1">
    <location>
        <begin position="131"/>
        <end position="141"/>
    </location>
</feature>
<feature type="transmembrane region" description="Helical" evidence="2">
    <location>
        <begin position="20"/>
        <end position="48"/>
    </location>
</feature>
<keyword evidence="4" id="KW-1185">Reference proteome</keyword>
<keyword evidence="2" id="KW-0472">Membrane</keyword>
<evidence type="ECO:0000256" key="2">
    <source>
        <dbReference type="SAM" id="Phobius"/>
    </source>
</evidence>
<comment type="caution">
    <text evidence="3">The sequence shown here is derived from an EMBL/GenBank/DDBJ whole genome shotgun (WGS) entry which is preliminary data.</text>
</comment>
<protein>
    <submittedName>
        <fullName evidence="3">Uncharacterized protein</fullName>
    </submittedName>
</protein>
<evidence type="ECO:0000313" key="3">
    <source>
        <dbReference type="EMBL" id="SMP67277.1"/>
    </source>
</evidence>
<sequence length="303" mass="33811">MVITSGPTTRPRSLQLEASWFDSVTSFLLACMMLLAILTSVLFVTWLYEEPPSPVPDDGPIVRFVTSSGTPLSDDYFDTPSAQEAPDLHPINIHDQVGTLTQLAATMVQQSESRGTSDHFGLPKGDPRQTGPANDTANNPHPSDRDLVPRYERWQIRFVASSIDQYAKQLGFFGIELGAIGGGIAGVDCVSGWGREVQVRKIIDTAREKRLYLMWTHRSPLEKFDRQLLERAEIQTTGRQLLKFIPSELEHQLATLEWNHAQANEIPAIDQIASTVFQSKSVNGKFEFVVASQRYRGVQTVLE</sequence>
<evidence type="ECO:0000256" key="1">
    <source>
        <dbReference type="SAM" id="MobiDB-lite"/>
    </source>
</evidence>
<organism evidence="3 4">
    <name type="scientific">Neorhodopirellula lusitana</name>
    <dbReference type="NCBI Taxonomy" id="445327"/>
    <lineage>
        <taxon>Bacteria</taxon>
        <taxon>Pseudomonadati</taxon>
        <taxon>Planctomycetota</taxon>
        <taxon>Planctomycetia</taxon>
        <taxon>Pirellulales</taxon>
        <taxon>Pirellulaceae</taxon>
        <taxon>Neorhodopirellula</taxon>
    </lineage>
</organism>